<feature type="chain" id="PRO_5007542744" evidence="1">
    <location>
        <begin position="39"/>
        <end position="93"/>
    </location>
</feature>
<evidence type="ECO:0000256" key="1">
    <source>
        <dbReference type="SAM" id="SignalP"/>
    </source>
</evidence>
<sequence>MQICHDACCCTFVKSALLWESLGLLLVALVLDTPNAQCAKLGNMPFHLCVCVCDCCFDTNACFYFATKAWFLFVEACSKNETMPLNCIPVCPC</sequence>
<name>A0A147BQI6_IXORI</name>
<dbReference type="EMBL" id="GEGO01002395">
    <property type="protein sequence ID" value="JAR93009.1"/>
    <property type="molecule type" value="Transcribed_RNA"/>
</dbReference>
<dbReference type="AlphaFoldDB" id="A0A147BQI6"/>
<reference evidence="2" key="1">
    <citation type="journal article" date="2018" name="PLoS Negl. Trop. Dis.">
        <title>Sialome diversity of ticks revealed by RNAseq of single tick salivary glands.</title>
        <authorList>
            <person name="Perner J."/>
            <person name="Kropackova S."/>
            <person name="Kopacek P."/>
            <person name="Ribeiro J.M."/>
        </authorList>
    </citation>
    <scope>NUCLEOTIDE SEQUENCE</scope>
    <source>
        <strain evidence="2">Siblings of single egg batch collected in Ceske Budejovice</strain>
        <tissue evidence="2">Salivary glands</tissue>
    </source>
</reference>
<protein>
    <submittedName>
        <fullName evidence="2">Putative secreted protein</fullName>
    </submittedName>
</protein>
<organism evidence="2">
    <name type="scientific">Ixodes ricinus</name>
    <name type="common">Common tick</name>
    <name type="synonym">Acarus ricinus</name>
    <dbReference type="NCBI Taxonomy" id="34613"/>
    <lineage>
        <taxon>Eukaryota</taxon>
        <taxon>Metazoa</taxon>
        <taxon>Ecdysozoa</taxon>
        <taxon>Arthropoda</taxon>
        <taxon>Chelicerata</taxon>
        <taxon>Arachnida</taxon>
        <taxon>Acari</taxon>
        <taxon>Parasitiformes</taxon>
        <taxon>Ixodida</taxon>
        <taxon>Ixodoidea</taxon>
        <taxon>Ixodidae</taxon>
        <taxon>Ixodinae</taxon>
        <taxon>Ixodes</taxon>
    </lineage>
</organism>
<proteinExistence type="predicted"/>
<feature type="signal peptide" evidence="1">
    <location>
        <begin position="1"/>
        <end position="38"/>
    </location>
</feature>
<accession>A0A147BQI6</accession>
<evidence type="ECO:0000313" key="2">
    <source>
        <dbReference type="EMBL" id="JAR93009.1"/>
    </source>
</evidence>
<keyword evidence="1" id="KW-0732">Signal</keyword>